<dbReference type="InterPro" id="IPR045304">
    <property type="entry name" value="LbH_SAT"/>
</dbReference>
<dbReference type="AlphaFoldDB" id="A0A1G9Z518"/>
<evidence type="ECO:0000256" key="8">
    <source>
        <dbReference type="ARBA" id="ARBA00022679"/>
    </source>
</evidence>
<dbReference type="SUPFAM" id="SSF51161">
    <property type="entry name" value="Trimeric LpxA-like enzymes"/>
    <property type="match status" value="1"/>
</dbReference>
<keyword evidence="11" id="KW-0012">Acyltransferase</keyword>
<comment type="pathway">
    <text evidence="2">Amino-acid biosynthesis; L-cysteine biosynthesis; L-cysteine from L-serine: step 1/2.</text>
</comment>
<accession>A0A1G9Z518</accession>
<dbReference type="Gene3D" id="1.10.3130.10">
    <property type="entry name" value="serine acetyltransferase, domain 1"/>
    <property type="match status" value="1"/>
</dbReference>
<dbReference type="InterPro" id="IPR010493">
    <property type="entry name" value="Ser_AcTrfase_N"/>
</dbReference>
<keyword evidence="10" id="KW-0198">Cysteine biosynthesis</keyword>
<evidence type="ECO:0000256" key="5">
    <source>
        <dbReference type="ARBA" id="ARBA00018522"/>
    </source>
</evidence>
<dbReference type="PROSITE" id="PS00101">
    <property type="entry name" value="HEXAPEP_TRANSFERASES"/>
    <property type="match status" value="1"/>
</dbReference>
<evidence type="ECO:0000259" key="14">
    <source>
        <dbReference type="Pfam" id="PF06426"/>
    </source>
</evidence>
<dbReference type="GO" id="GO:0009001">
    <property type="term" value="F:serine O-acetyltransferase activity"/>
    <property type="evidence" value="ECO:0007669"/>
    <property type="project" value="UniProtKB-EC"/>
</dbReference>
<keyword evidence="9" id="KW-0677">Repeat</keyword>
<dbReference type="FunFam" id="1.10.3130.10:FF:000003">
    <property type="entry name" value="Serine acetyltransferase"/>
    <property type="match status" value="1"/>
</dbReference>
<dbReference type="Proteomes" id="UP000199370">
    <property type="component" value="Unassembled WGS sequence"/>
</dbReference>
<dbReference type="OrthoDB" id="10940at2157"/>
<name>A0A1G9Z518_9EURY</name>
<comment type="similarity">
    <text evidence="3">Belongs to the transferase hexapeptide repeat family.</text>
</comment>
<sequence length="212" mass="22024">MLARLREDVAAVLERDPAAKSSVEVLTCYAGLHAVWAHVAIHRLWEGGFHLTARLLSQFVRFMTGVEIHPGAELGRRVVIDHGMGVVIGETAEVGDDVHMYHGVTLGGNSPDPEKRHPTLGDGVVVGANATLLGDIRVGDDARVGAGSVLTKDVPAGETWAGVPAVHVAGGESEDVSDDGAEDAETGEVGTVDDDSPAEPSPADGTEVEADD</sequence>
<dbReference type="CDD" id="cd03354">
    <property type="entry name" value="LbH_SAT"/>
    <property type="match status" value="1"/>
</dbReference>
<evidence type="ECO:0000256" key="11">
    <source>
        <dbReference type="ARBA" id="ARBA00023315"/>
    </source>
</evidence>
<evidence type="ECO:0000256" key="7">
    <source>
        <dbReference type="ARBA" id="ARBA00022605"/>
    </source>
</evidence>
<organism evidence="15 16">
    <name type="scientific">Haloarchaeobius iranensis</name>
    <dbReference type="NCBI Taxonomy" id="996166"/>
    <lineage>
        <taxon>Archaea</taxon>
        <taxon>Methanobacteriati</taxon>
        <taxon>Methanobacteriota</taxon>
        <taxon>Stenosarchaea group</taxon>
        <taxon>Halobacteria</taxon>
        <taxon>Halobacteriales</taxon>
        <taxon>Halorubellaceae</taxon>
        <taxon>Haloarchaeobius</taxon>
    </lineage>
</organism>
<evidence type="ECO:0000256" key="12">
    <source>
        <dbReference type="ARBA" id="ARBA00049486"/>
    </source>
</evidence>
<dbReference type="Gene3D" id="2.160.10.10">
    <property type="entry name" value="Hexapeptide repeat proteins"/>
    <property type="match status" value="1"/>
</dbReference>
<evidence type="ECO:0000256" key="6">
    <source>
        <dbReference type="ARBA" id="ARBA00022490"/>
    </source>
</evidence>
<dbReference type="NCBIfam" id="TIGR01172">
    <property type="entry name" value="cysE"/>
    <property type="match status" value="1"/>
</dbReference>
<dbReference type="InterPro" id="IPR042122">
    <property type="entry name" value="Ser_AcTrfase_N_sf"/>
</dbReference>
<evidence type="ECO:0000256" key="9">
    <source>
        <dbReference type="ARBA" id="ARBA00022737"/>
    </source>
</evidence>
<protein>
    <recommendedName>
        <fullName evidence="5">Serine acetyltransferase</fullName>
        <ecNumber evidence="4">2.3.1.30</ecNumber>
    </recommendedName>
</protein>
<dbReference type="InterPro" id="IPR001451">
    <property type="entry name" value="Hexapep"/>
</dbReference>
<dbReference type="STRING" id="996166.SAMN05192554_11816"/>
<dbReference type="UniPathway" id="UPA00136">
    <property type="reaction ID" value="UER00199"/>
</dbReference>
<reference evidence="15 16" key="1">
    <citation type="submission" date="2016-10" db="EMBL/GenBank/DDBJ databases">
        <authorList>
            <person name="de Groot N.N."/>
        </authorList>
    </citation>
    <scope>NUCLEOTIDE SEQUENCE [LARGE SCALE GENOMIC DNA]</scope>
    <source>
        <strain evidence="16">EB21,IBRC-M 10013,KCTC 4048</strain>
    </source>
</reference>
<dbReference type="InterPro" id="IPR018357">
    <property type="entry name" value="Hexapep_transf_CS"/>
</dbReference>
<proteinExistence type="inferred from homology"/>
<evidence type="ECO:0000256" key="2">
    <source>
        <dbReference type="ARBA" id="ARBA00004876"/>
    </source>
</evidence>
<comment type="subcellular location">
    <subcellularLocation>
        <location evidence="1">Cytoplasm</location>
    </subcellularLocation>
</comment>
<evidence type="ECO:0000313" key="15">
    <source>
        <dbReference type="EMBL" id="SDN16384.1"/>
    </source>
</evidence>
<dbReference type="PIRSF" id="PIRSF000441">
    <property type="entry name" value="CysE"/>
    <property type="match status" value="1"/>
</dbReference>
<gene>
    <name evidence="15" type="ORF">SAMN05192554_11816</name>
</gene>
<dbReference type="InterPro" id="IPR053376">
    <property type="entry name" value="Serine_acetyltransferase"/>
</dbReference>
<dbReference type="NCBIfam" id="NF041874">
    <property type="entry name" value="EPS_EpsC"/>
    <property type="match status" value="1"/>
</dbReference>
<evidence type="ECO:0000256" key="13">
    <source>
        <dbReference type="SAM" id="MobiDB-lite"/>
    </source>
</evidence>
<dbReference type="FunFam" id="2.160.10.10:FF:000007">
    <property type="entry name" value="Serine acetyltransferase"/>
    <property type="match status" value="1"/>
</dbReference>
<dbReference type="PANTHER" id="PTHR42811">
    <property type="entry name" value="SERINE ACETYLTRANSFERASE"/>
    <property type="match status" value="1"/>
</dbReference>
<evidence type="ECO:0000256" key="4">
    <source>
        <dbReference type="ARBA" id="ARBA00013266"/>
    </source>
</evidence>
<dbReference type="Pfam" id="PF06426">
    <property type="entry name" value="SATase_N"/>
    <property type="match status" value="1"/>
</dbReference>
<comment type="catalytic activity">
    <reaction evidence="12">
        <text>L-serine + acetyl-CoA = O-acetyl-L-serine + CoA</text>
        <dbReference type="Rhea" id="RHEA:24560"/>
        <dbReference type="ChEBI" id="CHEBI:33384"/>
        <dbReference type="ChEBI" id="CHEBI:57287"/>
        <dbReference type="ChEBI" id="CHEBI:57288"/>
        <dbReference type="ChEBI" id="CHEBI:58340"/>
        <dbReference type="EC" id="2.3.1.30"/>
    </reaction>
</comment>
<dbReference type="EC" id="2.3.1.30" evidence="4"/>
<dbReference type="InterPro" id="IPR005881">
    <property type="entry name" value="Ser_O-AcTrfase"/>
</dbReference>
<dbReference type="InterPro" id="IPR011004">
    <property type="entry name" value="Trimer_LpxA-like_sf"/>
</dbReference>
<dbReference type="GO" id="GO:0006535">
    <property type="term" value="P:cysteine biosynthetic process from serine"/>
    <property type="evidence" value="ECO:0007669"/>
    <property type="project" value="InterPro"/>
</dbReference>
<dbReference type="EMBL" id="FNIA01000018">
    <property type="protein sequence ID" value="SDN16384.1"/>
    <property type="molecule type" value="Genomic_DNA"/>
</dbReference>
<feature type="domain" description="Serine acetyltransferase N-terminal" evidence="14">
    <location>
        <begin position="3"/>
        <end position="35"/>
    </location>
</feature>
<keyword evidence="16" id="KW-1185">Reference proteome</keyword>
<dbReference type="GO" id="GO:0005737">
    <property type="term" value="C:cytoplasm"/>
    <property type="evidence" value="ECO:0007669"/>
    <property type="project" value="UniProtKB-SubCell"/>
</dbReference>
<evidence type="ECO:0000256" key="10">
    <source>
        <dbReference type="ARBA" id="ARBA00023192"/>
    </source>
</evidence>
<keyword evidence="6" id="KW-0963">Cytoplasm</keyword>
<keyword evidence="8 15" id="KW-0808">Transferase</keyword>
<evidence type="ECO:0000256" key="3">
    <source>
        <dbReference type="ARBA" id="ARBA00007274"/>
    </source>
</evidence>
<keyword evidence="7" id="KW-0028">Amino-acid biosynthesis</keyword>
<feature type="compositionally biased region" description="Acidic residues" evidence="13">
    <location>
        <begin position="172"/>
        <end position="197"/>
    </location>
</feature>
<feature type="region of interest" description="Disordered" evidence="13">
    <location>
        <begin position="167"/>
        <end position="212"/>
    </location>
</feature>
<evidence type="ECO:0000256" key="1">
    <source>
        <dbReference type="ARBA" id="ARBA00004496"/>
    </source>
</evidence>
<evidence type="ECO:0000313" key="16">
    <source>
        <dbReference type="Proteomes" id="UP000199370"/>
    </source>
</evidence>
<dbReference type="Pfam" id="PF00132">
    <property type="entry name" value="Hexapep"/>
    <property type="match status" value="1"/>
</dbReference>